<keyword evidence="3 8" id="KW-0808">Transferase</keyword>
<evidence type="ECO:0000259" key="6">
    <source>
        <dbReference type="Pfam" id="PF04376"/>
    </source>
</evidence>
<keyword evidence="10" id="KW-1185">Reference proteome</keyword>
<evidence type="ECO:0000256" key="1">
    <source>
        <dbReference type="ARBA" id="ARBA00009991"/>
    </source>
</evidence>
<name>A0A098VM39_9MICR</name>
<dbReference type="InterPro" id="IPR007472">
    <property type="entry name" value="N-end_Aminoacyl_Trfase_C"/>
</dbReference>
<evidence type="ECO:0000256" key="2">
    <source>
        <dbReference type="ARBA" id="ARBA00012025"/>
    </source>
</evidence>
<evidence type="ECO:0000256" key="3">
    <source>
        <dbReference type="ARBA" id="ARBA00022679"/>
    </source>
</evidence>
<dbReference type="EMBL" id="JMKJ01000579">
    <property type="protein sequence ID" value="KGG50422.1"/>
    <property type="molecule type" value="Genomic_DNA"/>
</dbReference>
<dbReference type="GO" id="GO:0005737">
    <property type="term" value="C:cytoplasm"/>
    <property type="evidence" value="ECO:0007669"/>
    <property type="project" value="TreeGrafter"/>
</dbReference>
<protein>
    <recommendedName>
        <fullName evidence="2">arginyltransferase</fullName>
        <ecNumber evidence="2">2.3.2.8</ecNumber>
    </recommendedName>
</protein>
<dbReference type="Proteomes" id="UP000029725">
    <property type="component" value="Unassembled WGS sequence"/>
</dbReference>
<dbReference type="GeneID" id="25260970"/>
<comment type="caution">
    <text evidence="8">The sequence shown here is derived from an EMBL/GenBank/DDBJ whole genome shotgun (WGS) entry which is preliminary data.</text>
</comment>
<dbReference type="Pfam" id="PF04377">
    <property type="entry name" value="ATE_C"/>
    <property type="match status" value="1"/>
</dbReference>
<evidence type="ECO:0000313" key="9">
    <source>
        <dbReference type="EMBL" id="KGG50422.1"/>
    </source>
</evidence>
<keyword evidence="4" id="KW-0833">Ubl conjugation pathway</keyword>
<keyword evidence="5" id="KW-0012">Acyltransferase</keyword>
<dbReference type="EMBL" id="JMKJ01000597">
    <property type="protein sequence ID" value="KGG50138.1"/>
    <property type="molecule type" value="Genomic_DNA"/>
</dbReference>
<dbReference type="InterPro" id="IPR007471">
    <property type="entry name" value="N-end_Aminoacyl_Trfase_N"/>
</dbReference>
<dbReference type="InterPro" id="IPR017137">
    <property type="entry name" value="Arg-tRNA-P_Trfase_1_euk"/>
</dbReference>
<reference evidence="8 10" key="1">
    <citation type="submission" date="2014-04" db="EMBL/GenBank/DDBJ databases">
        <title>A new species of microsporidia sheds light on the evolution of extreme parasitism.</title>
        <authorList>
            <person name="Haag K.L."/>
            <person name="James T.Y."/>
            <person name="Larsson R."/>
            <person name="Schaer T.M."/>
            <person name="Refardt D."/>
            <person name="Pombert J.-F."/>
            <person name="Ebert D."/>
        </authorList>
    </citation>
    <scope>NUCLEOTIDE SEQUENCE [LARGE SCALE GENOMIC DNA]</scope>
    <source>
        <strain evidence="8 10">UGP3</strain>
        <tissue evidence="8">Spores</tissue>
    </source>
</reference>
<dbReference type="GeneID" id="25260693"/>
<dbReference type="OrthoDB" id="74183at2759"/>
<dbReference type="InterPro" id="IPR030700">
    <property type="entry name" value="N-end_Aminoacyl_Trfase"/>
</dbReference>
<dbReference type="InterPro" id="IPR016181">
    <property type="entry name" value="Acyl_CoA_acyltransferase"/>
</dbReference>
<evidence type="ECO:0000313" key="10">
    <source>
        <dbReference type="Proteomes" id="UP000029725"/>
    </source>
</evidence>
<comment type="similarity">
    <text evidence="1">Belongs to the R-transferase family.</text>
</comment>
<gene>
    <name evidence="9" type="ORF">DI09_6p60</name>
    <name evidence="8" type="ORF">DI09_86p20</name>
</gene>
<evidence type="ECO:0000256" key="5">
    <source>
        <dbReference type="ARBA" id="ARBA00023315"/>
    </source>
</evidence>
<dbReference type="VEuPathDB" id="MicrosporidiaDB:DI09_6p60"/>
<dbReference type="RefSeq" id="XP_013236578.1">
    <property type="nucleotide sequence ID" value="XM_013381124.1"/>
</dbReference>
<evidence type="ECO:0000259" key="7">
    <source>
        <dbReference type="Pfam" id="PF04377"/>
    </source>
</evidence>
<evidence type="ECO:0000313" key="8">
    <source>
        <dbReference type="EMBL" id="KGG50138.1"/>
    </source>
</evidence>
<dbReference type="VEuPathDB" id="MicrosporidiaDB:DI09_86p20"/>
<evidence type="ECO:0000256" key="4">
    <source>
        <dbReference type="ARBA" id="ARBA00022786"/>
    </source>
</evidence>
<feature type="domain" description="N-end aminoacyl transferase N-terminal" evidence="6">
    <location>
        <begin position="30"/>
        <end position="101"/>
    </location>
</feature>
<dbReference type="GO" id="GO:0004057">
    <property type="term" value="F:arginyl-tRNA--protein transferase activity"/>
    <property type="evidence" value="ECO:0007669"/>
    <property type="project" value="UniProtKB-EC"/>
</dbReference>
<feature type="domain" description="N-end rule aminoacyl transferase C-terminal" evidence="7">
    <location>
        <begin position="173"/>
        <end position="292"/>
    </location>
</feature>
<accession>A0A098VM39</accession>
<dbReference type="SUPFAM" id="SSF55729">
    <property type="entry name" value="Acyl-CoA N-acyltransferases (Nat)"/>
    <property type="match status" value="1"/>
</dbReference>
<sequence length="308" mass="34863">MGGPFYNPRYLSPQLACMSFVESVSVFTGHCGYCGGNGSIAIYSELKTPLAALLYQELMEQGWRRSGSKLLYLPLNDITCCPLKPIRLRVSAFTPSRSQRKAYRRIATRFRLLTTYSQGDITKDLEAYPEAIKDMYKVENFKETKEMGVLPAFTVRLLEPSELLAEFELASLFTLFLKYQQAVHEDAATWTVDSFKSFIIDGALEEGSTRFLVFVIGTRLVAMSTVDVLPDYISSCYFFYDPEYANLSLGTFSILTEIELARIMRRSYYILGFYSPKCPKLLYKAAYAPAEIGIPQLGGGKFCWQPLE</sequence>
<proteinExistence type="inferred from homology"/>
<dbReference type="PANTHER" id="PTHR21367">
    <property type="entry name" value="ARGININE-TRNA-PROTEIN TRANSFERASE 1"/>
    <property type="match status" value="1"/>
</dbReference>
<dbReference type="PIRSF" id="PIRSF037207">
    <property type="entry name" value="ATE1_euk"/>
    <property type="match status" value="1"/>
</dbReference>
<dbReference type="RefSeq" id="XP_013236909.1">
    <property type="nucleotide sequence ID" value="XM_013381455.1"/>
</dbReference>
<dbReference type="AlphaFoldDB" id="A0A098VM39"/>
<dbReference type="HOGENOM" id="CLU_077607_1_0_1"/>
<organism evidence="8 10">
    <name type="scientific">Mitosporidium daphniae</name>
    <dbReference type="NCBI Taxonomy" id="1485682"/>
    <lineage>
        <taxon>Eukaryota</taxon>
        <taxon>Fungi</taxon>
        <taxon>Fungi incertae sedis</taxon>
        <taxon>Microsporidia</taxon>
        <taxon>Mitosporidium</taxon>
    </lineage>
</organism>
<dbReference type="EC" id="2.3.2.8" evidence="2"/>
<dbReference type="Pfam" id="PF04376">
    <property type="entry name" value="ATE_N"/>
    <property type="match status" value="1"/>
</dbReference>
<dbReference type="PANTHER" id="PTHR21367:SF1">
    <property type="entry name" value="ARGINYL-TRNA--PROTEIN TRANSFERASE 1"/>
    <property type="match status" value="1"/>
</dbReference>